<dbReference type="GO" id="GO:0030688">
    <property type="term" value="C:preribosome, small subunit precursor"/>
    <property type="evidence" value="ECO:0007669"/>
    <property type="project" value="TreeGrafter"/>
</dbReference>
<protein>
    <submittedName>
        <fullName evidence="4">Pumilio domain-containing protein C14orf21-like protein</fullName>
    </submittedName>
</protein>
<accession>A0A026WQG8</accession>
<dbReference type="STRING" id="2015173.A0A026WQG8"/>
<gene>
    <name evidence="5" type="ORF">DMN91_002656</name>
    <name evidence="4" type="ORF">X777_02605</name>
</gene>
<proteinExistence type="predicted"/>
<dbReference type="EMBL" id="KK107151">
    <property type="protein sequence ID" value="EZA57354.1"/>
    <property type="molecule type" value="Genomic_DNA"/>
</dbReference>
<dbReference type="InterPro" id="IPR016024">
    <property type="entry name" value="ARM-type_fold"/>
</dbReference>
<dbReference type="OrthoDB" id="9987665at2759"/>
<evidence type="ECO:0000313" key="5">
    <source>
        <dbReference type="EMBL" id="RLU24567.1"/>
    </source>
</evidence>
<evidence type="ECO:0000256" key="2">
    <source>
        <dbReference type="PROSITE-ProRule" id="PRU00317"/>
    </source>
</evidence>
<dbReference type="InterPro" id="IPR040000">
    <property type="entry name" value="NOP9"/>
</dbReference>
<dbReference type="GO" id="GO:0000447">
    <property type="term" value="P:endonucleolytic cleavage in ITS1 to separate SSU-rRNA from 5.8S rRNA and LSU-rRNA from tricistronic rRNA transcript (SSU-rRNA, 5.8S rRNA, LSU-rRNA)"/>
    <property type="evidence" value="ECO:0007669"/>
    <property type="project" value="TreeGrafter"/>
</dbReference>
<dbReference type="OMA" id="HHLVRNF"/>
<dbReference type="SUPFAM" id="SSF48371">
    <property type="entry name" value="ARM repeat"/>
    <property type="match status" value="1"/>
</dbReference>
<reference evidence="5 7" key="2">
    <citation type="journal article" date="2018" name="Genome Res.">
        <title>The genomic architecture and molecular evolution of ant odorant receptors.</title>
        <authorList>
            <person name="McKenzie S.K."/>
            <person name="Kronauer D.J.C."/>
        </authorList>
    </citation>
    <scope>NUCLEOTIDE SEQUENCE [LARGE SCALE GENOMIC DNA]</scope>
    <source>
        <strain evidence="5">Clonal line C1</strain>
    </source>
</reference>
<sequence length="616" mass="69993">MGKHDSTVRKHDSTATKNVPKTGIVDKKRKKRRSHAQIAKKFARQRNITGNLDRQIYQYMIEILDTLRTDFASSSDKLLFVNNVYAETVGQEVECARNQVASRVMDSLLPFAGLEIIQRLVEALEPSLRQLSGDRFASHVLQKIIVVCADRGNRVPAELTVKTEAEDEKESGSENDNRLVVEIKPDEVKIYNDIVLKLSKYFLNNIEEFAFDIYANHVLRTVLQCLAGLIDISDDSSARKKFKFCPTNRRPVIQEYEDLLIQNCQRLQQWPQLCEFGLKDITSGLVQCVLFSLKDVDADLTKNIIKKILLESQDNEKRLTIFNLESSARLLEACLMTSPPKTYCKLYKTFFADNLEHLCQNQNSNYSVQRLLDSCASKDTFEEIFDKVVEHFPQILKRGFTGILVSTGNACLKLHTKQGAFVNAITKMLDCADQAHLVWCTATLKTRSQLEDNPSGAQVPLNLHGSLITQAMLKFNKPIVIVKSLLQMSNEELSRLFDDPKGSRILDAFMDSEYVGEKSREKLCKKLQGVWADLAKSTHGSRCLDKMWEKVSETQKIFIMEELAAAGEALRSTKSSQVIFKKLNVSLFAKNKTEWKLSQSKQQKTKKLFANIIGKK</sequence>
<evidence type="ECO:0000313" key="6">
    <source>
        <dbReference type="Proteomes" id="UP000053097"/>
    </source>
</evidence>
<dbReference type="EMBL" id="QOIP01000003">
    <property type="protein sequence ID" value="RLU24567.1"/>
    <property type="molecule type" value="Genomic_DNA"/>
</dbReference>
<dbReference type="Gene3D" id="1.25.10.10">
    <property type="entry name" value="Leucine-rich Repeat Variant"/>
    <property type="match status" value="3"/>
</dbReference>
<dbReference type="PANTHER" id="PTHR13102:SF0">
    <property type="entry name" value="NUCLEOLAR PROTEIN 9"/>
    <property type="match status" value="1"/>
</dbReference>
<feature type="repeat" description="Pumilio" evidence="2">
    <location>
        <begin position="349"/>
        <end position="386"/>
    </location>
</feature>
<dbReference type="GO" id="GO:0000480">
    <property type="term" value="P:endonucleolytic cleavage in 5'-ETS of tricistronic rRNA transcript (SSU-rRNA, 5.8S rRNA, LSU-rRNA)"/>
    <property type="evidence" value="ECO:0007669"/>
    <property type="project" value="TreeGrafter"/>
</dbReference>
<dbReference type="InterPro" id="IPR011989">
    <property type="entry name" value="ARM-like"/>
</dbReference>
<evidence type="ECO:0000256" key="1">
    <source>
        <dbReference type="ARBA" id="ARBA00022737"/>
    </source>
</evidence>
<dbReference type="GO" id="GO:0000056">
    <property type="term" value="P:ribosomal small subunit export from nucleus"/>
    <property type="evidence" value="ECO:0007669"/>
    <property type="project" value="TreeGrafter"/>
</dbReference>
<dbReference type="Proteomes" id="UP000279307">
    <property type="component" value="Chromosome 3"/>
</dbReference>
<dbReference type="Pfam" id="PF22493">
    <property type="entry name" value="PUF_NOP9"/>
    <property type="match status" value="1"/>
</dbReference>
<organism evidence="4 6">
    <name type="scientific">Ooceraea biroi</name>
    <name type="common">Clonal raider ant</name>
    <name type="synonym">Cerapachys biroi</name>
    <dbReference type="NCBI Taxonomy" id="2015173"/>
    <lineage>
        <taxon>Eukaryota</taxon>
        <taxon>Metazoa</taxon>
        <taxon>Ecdysozoa</taxon>
        <taxon>Arthropoda</taxon>
        <taxon>Hexapoda</taxon>
        <taxon>Insecta</taxon>
        <taxon>Pterygota</taxon>
        <taxon>Neoptera</taxon>
        <taxon>Endopterygota</taxon>
        <taxon>Hymenoptera</taxon>
        <taxon>Apocrita</taxon>
        <taxon>Aculeata</taxon>
        <taxon>Formicoidea</taxon>
        <taxon>Formicidae</taxon>
        <taxon>Dorylinae</taxon>
        <taxon>Ooceraea</taxon>
    </lineage>
</organism>
<dbReference type="InterPro" id="IPR001313">
    <property type="entry name" value="Pumilio_RNA-bd_rpt"/>
</dbReference>
<dbReference type="GO" id="GO:0030686">
    <property type="term" value="C:90S preribosome"/>
    <property type="evidence" value="ECO:0007669"/>
    <property type="project" value="TreeGrafter"/>
</dbReference>
<keyword evidence="1" id="KW-0677">Repeat</keyword>
<dbReference type="Proteomes" id="UP000053097">
    <property type="component" value="Unassembled WGS sequence"/>
</dbReference>
<evidence type="ECO:0000256" key="3">
    <source>
        <dbReference type="SAM" id="MobiDB-lite"/>
    </source>
</evidence>
<dbReference type="GO" id="GO:0003723">
    <property type="term" value="F:RNA binding"/>
    <property type="evidence" value="ECO:0007669"/>
    <property type="project" value="InterPro"/>
</dbReference>
<dbReference type="GO" id="GO:0005730">
    <property type="term" value="C:nucleolus"/>
    <property type="evidence" value="ECO:0007669"/>
    <property type="project" value="TreeGrafter"/>
</dbReference>
<name>A0A026WQG8_OOCBI</name>
<evidence type="ECO:0000313" key="7">
    <source>
        <dbReference type="Proteomes" id="UP000279307"/>
    </source>
</evidence>
<evidence type="ECO:0000313" key="4">
    <source>
        <dbReference type="EMBL" id="EZA57354.1"/>
    </source>
</evidence>
<reference evidence="5" key="3">
    <citation type="submission" date="2018-07" db="EMBL/GenBank/DDBJ databases">
        <authorList>
            <person name="Mckenzie S.K."/>
            <person name="Kronauer D.J.C."/>
        </authorList>
    </citation>
    <scope>NUCLEOTIDE SEQUENCE</scope>
    <source>
        <strain evidence="5">Clonal line C1</strain>
    </source>
</reference>
<reference evidence="4 6" key="1">
    <citation type="journal article" date="2014" name="Curr. Biol.">
        <title>The genome of the clonal raider ant Cerapachys biroi.</title>
        <authorList>
            <person name="Oxley P.R."/>
            <person name="Ji L."/>
            <person name="Fetter-Pruneda I."/>
            <person name="McKenzie S.K."/>
            <person name="Li C."/>
            <person name="Hu H."/>
            <person name="Zhang G."/>
            <person name="Kronauer D.J."/>
        </authorList>
    </citation>
    <scope>NUCLEOTIDE SEQUENCE [LARGE SCALE GENOMIC DNA]</scope>
</reference>
<dbReference type="SMART" id="SM00025">
    <property type="entry name" value="Pumilio"/>
    <property type="match status" value="5"/>
</dbReference>
<dbReference type="PANTHER" id="PTHR13102">
    <property type="entry name" value="NUCLEOLAR PROTEIN 9"/>
    <property type="match status" value="1"/>
</dbReference>
<feature type="compositionally biased region" description="Basic and acidic residues" evidence="3">
    <location>
        <begin position="1"/>
        <end position="14"/>
    </location>
</feature>
<keyword evidence="6" id="KW-1185">Reference proteome</keyword>
<dbReference type="GO" id="GO:0000472">
    <property type="term" value="P:endonucleolytic cleavage to generate mature 5'-end of SSU-rRNA from (SSU-rRNA, 5.8S rRNA, LSU-rRNA)"/>
    <property type="evidence" value="ECO:0007669"/>
    <property type="project" value="TreeGrafter"/>
</dbReference>
<dbReference type="PROSITE" id="PS50302">
    <property type="entry name" value="PUM"/>
    <property type="match status" value="1"/>
</dbReference>
<feature type="region of interest" description="Disordered" evidence="3">
    <location>
        <begin position="1"/>
        <end position="30"/>
    </location>
</feature>
<dbReference type="AlphaFoldDB" id="A0A026WQG8"/>